<feature type="non-terminal residue" evidence="2">
    <location>
        <position position="88"/>
    </location>
</feature>
<feature type="region of interest" description="Disordered" evidence="1">
    <location>
        <begin position="1"/>
        <end position="20"/>
    </location>
</feature>
<protein>
    <recommendedName>
        <fullName evidence="4">C2H2-type domain-containing protein</fullName>
    </recommendedName>
</protein>
<proteinExistence type="predicted"/>
<dbReference type="EMBL" id="BGPR01071536">
    <property type="protein sequence ID" value="GBO44706.1"/>
    <property type="molecule type" value="Genomic_DNA"/>
</dbReference>
<evidence type="ECO:0000313" key="3">
    <source>
        <dbReference type="Proteomes" id="UP000499080"/>
    </source>
</evidence>
<evidence type="ECO:0000313" key="2">
    <source>
        <dbReference type="EMBL" id="GBO44706.1"/>
    </source>
</evidence>
<evidence type="ECO:0000256" key="1">
    <source>
        <dbReference type="SAM" id="MobiDB-lite"/>
    </source>
</evidence>
<sequence length="88" mass="9789">MSGNQSVDGSHPTTSPKGTYTFAATSDVDVEGHRCAEDRNFMCPIGRKISCRRADFVVHYRTHTGKMVGLVVWGLMAQEPFLAKLRPY</sequence>
<reference evidence="2 3" key="1">
    <citation type="journal article" date="2019" name="Sci. Rep.">
        <title>Orb-weaving spider Araneus ventricosus genome elucidates the spidroin gene catalogue.</title>
        <authorList>
            <person name="Kono N."/>
            <person name="Nakamura H."/>
            <person name="Ohtoshi R."/>
            <person name="Moran D.A.P."/>
            <person name="Shinohara A."/>
            <person name="Yoshida Y."/>
            <person name="Fujiwara M."/>
            <person name="Mori M."/>
            <person name="Tomita M."/>
            <person name="Arakawa K."/>
        </authorList>
    </citation>
    <scope>NUCLEOTIDE SEQUENCE [LARGE SCALE GENOMIC DNA]</scope>
</reference>
<dbReference type="AlphaFoldDB" id="A0A4Y2X6E1"/>
<dbReference type="Proteomes" id="UP000499080">
    <property type="component" value="Unassembled WGS sequence"/>
</dbReference>
<organism evidence="2 3">
    <name type="scientific">Araneus ventricosus</name>
    <name type="common">Orbweaver spider</name>
    <name type="synonym">Epeira ventricosa</name>
    <dbReference type="NCBI Taxonomy" id="182803"/>
    <lineage>
        <taxon>Eukaryota</taxon>
        <taxon>Metazoa</taxon>
        <taxon>Ecdysozoa</taxon>
        <taxon>Arthropoda</taxon>
        <taxon>Chelicerata</taxon>
        <taxon>Arachnida</taxon>
        <taxon>Araneae</taxon>
        <taxon>Araneomorphae</taxon>
        <taxon>Entelegynae</taxon>
        <taxon>Araneoidea</taxon>
        <taxon>Araneidae</taxon>
        <taxon>Araneus</taxon>
    </lineage>
</organism>
<evidence type="ECO:0008006" key="4">
    <source>
        <dbReference type="Google" id="ProtNLM"/>
    </source>
</evidence>
<accession>A0A4Y2X6E1</accession>
<keyword evidence="3" id="KW-1185">Reference proteome</keyword>
<comment type="caution">
    <text evidence="2">The sequence shown here is derived from an EMBL/GenBank/DDBJ whole genome shotgun (WGS) entry which is preliminary data.</text>
</comment>
<gene>
    <name evidence="2" type="ORF">AVEN_158417_1</name>
</gene>
<name>A0A4Y2X6E1_ARAVE</name>